<accession>A0A4R5UB06</accession>
<protein>
    <submittedName>
        <fullName evidence="1">Uncharacterized protein</fullName>
    </submittedName>
</protein>
<dbReference type="Proteomes" id="UP000295238">
    <property type="component" value="Unassembled WGS sequence"/>
</dbReference>
<dbReference type="AlphaFoldDB" id="A0A4R5UB06"/>
<comment type="caution">
    <text evidence="1">The sequence shown here is derived from an EMBL/GenBank/DDBJ whole genome shotgun (WGS) entry which is preliminary data.</text>
</comment>
<dbReference type="OrthoDB" id="7869524at2"/>
<dbReference type="EMBL" id="SMTL01000005">
    <property type="protein sequence ID" value="TDK32227.1"/>
    <property type="molecule type" value="Genomic_DNA"/>
</dbReference>
<gene>
    <name evidence="1" type="ORF">E2F50_18065</name>
</gene>
<reference evidence="1 2" key="1">
    <citation type="submission" date="2019-03" db="EMBL/GenBank/DDBJ databases">
        <title>Rhizobium sp. nov., an bacterium isolated from biocrust in Mu Us Desert.</title>
        <authorList>
            <person name="Lixiong L."/>
        </authorList>
    </citation>
    <scope>NUCLEOTIDE SEQUENCE [LARGE SCALE GENOMIC DNA]</scope>
    <source>
        <strain evidence="1 2">SPY-1</strain>
    </source>
</reference>
<name>A0A4R5UB06_9HYPH</name>
<sequence>MSNIKEFSISANGDRWSLDSIGGETVVLHQANQPSGGHQTRIALAEFLEERVGKPEHAALLQILGHSRHEIKDELNNGEPGTH</sequence>
<keyword evidence="2" id="KW-1185">Reference proteome</keyword>
<dbReference type="RefSeq" id="WP_133317567.1">
    <property type="nucleotide sequence ID" value="NZ_SMTL01000005.1"/>
</dbReference>
<organism evidence="1 2">
    <name type="scientific">Rhizobium deserti</name>
    <dbReference type="NCBI Taxonomy" id="2547961"/>
    <lineage>
        <taxon>Bacteria</taxon>
        <taxon>Pseudomonadati</taxon>
        <taxon>Pseudomonadota</taxon>
        <taxon>Alphaproteobacteria</taxon>
        <taxon>Hyphomicrobiales</taxon>
        <taxon>Rhizobiaceae</taxon>
        <taxon>Rhizobium/Agrobacterium group</taxon>
        <taxon>Rhizobium</taxon>
    </lineage>
</organism>
<proteinExistence type="predicted"/>
<evidence type="ECO:0000313" key="2">
    <source>
        <dbReference type="Proteomes" id="UP000295238"/>
    </source>
</evidence>
<evidence type="ECO:0000313" key="1">
    <source>
        <dbReference type="EMBL" id="TDK32227.1"/>
    </source>
</evidence>